<dbReference type="AlphaFoldDB" id="A0A6A1VHP2"/>
<gene>
    <name evidence="1" type="ORF">CJ030_MR5G001735</name>
</gene>
<keyword evidence="2" id="KW-1185">Reference proteome</keyword>
<proteinExistence type="predicted"/>
<evidence type="ECO:0000313" key="2">
    <source>
        <dbReference type="Proteomes" id="UP000516437"/>
    </source>
</evidence>
<accession>A0A6A1VHP2</accession>
<protein>
    <submittedName>
        <fullName evidence="1">Uncharacterized protein</fullName>
    </submittedName>
</protein>
<reference evidence="1 2" key="1">
    <citation type="journal article" date="2019" name="Plant Biotechnol. J.">
        <title>The red bayberry genome and genetic basis of sex determination.</title>
        <authorList>
            <person name="Jia H.M."/>
            <person name="Jia H.J."/>
            <person name="Cai Q.L."/>
            <person name="Wang Y."/>
            <person name="Zhao H.B."/>
            <person name="Yang W.F."/>
            <person name="Wang G.Y."/>
            <person name="Li Y.H."/>
            <person name="Zhan D.L."/>
            <person name="Shen Y.T."/>
            <person name="Niu Q.F."/>
            <person name="Chang L."/>
            <person name="Qiu J."/>
            <person name="Zhao L."/>
            <person name="Xie H.B."/>
            <person name="Fu W.Y."/>
            <person name="Jin J."/>
            <person name="Li X.W."/>
            <person name="Jiao Y."/>
            <person name="Zhou C.C."/>
            <person name="Tu T."/>
            <person name="Chai C.Y."/>
            <person name="Gao J.L."/>
            <person name="Fan L.J."/>
            <person name="van de Weg E."/>
            <person name="Wang J.Y."/>
            <person name="Gao Z.S."/>
        </authorList>
    </citation>
    <scope>NUCLEOTIDE SEQUENCE [LARGE SCALE GENOMIC DNA]</scope>
    <source>
        <tissue evidence="1">Leaves</tissue>
    </source>
</reference>
<evidence type="ECO:0000313" key="1">
    <source>
        <dbReference type="EMBL" id="KAB1212183.1"/>
    </source>
</evidence>
<comment type="caution">
    <text evidence="1">The sequence shown here is derived from an EMBL/GenBank/DDBJ whole genome shotgun (WGS) entry which is preliminary data.</text>
</comment>
<sequence length="170" mass="18798">MDLVSAGVLTQQYAIDCLLMPDGCIAESAGLIHFTIVSHSTSYPPKTGIALRVLLRLRMVSNFIFTRCGRQGVSQESRASYVFLPLMYCLPEKASLTVSAYNGLINQSFRILGLSLIVCLNFAVNNSNVFFHISPHASYCRLNAGHERQTHSGVMFVRVIPLKDLVSDRS</sequence>
<dbReference type="EMBL" id="RXIC02000023">
    <property type="protein sequence ID" value="KAB1212183.1"/>
    <property type="molecule type" value="Genomic_DNA"/>
</dbReference>
<organism evidence="1 2">
    <name type="scientific">Morella rubra</name>
    <name type="common">Chinese bayberry</name>
    <dbReference type="NCBI Taxonomy" id="262757"/>
    <lineage>
        <taxon>Eukaryota</taxon>
        <taxon>Viridiplantae</taxon>
        <taxon>Streptophyta</taxon>
        <taxon>Embryophyta</taxon>
        <taxon>Tracheophyta</taxon>
        <taxon>Spermatophyta</taxon>
        <taxon>Magnoliopsida</taxon>
        <taxon>eudicotyledons</taxon>
        <taxon>Gunneridae</taxon>
        <taxon>Pentapetalae</taxon>
        <taxon>rosids</taxon>
        <taxon>fabids</taxon>
        <taxon>Fagales</taxon>
        <taxon>Myricaceae</taxon>
        <taxon>Morella</taxon>
    </lineage>
</organism>
<name>A0A6A1VHP2_9ROSI</name>
<dbReference type="Proteomes" id="UP000516437">
    <property type="component" value="Chromosome 5"/>
</dbReference>